<evidence type="ECO:0000256" key="2">
    <source>
        <dbReference type="ARBA" id="ARBA00009923"/>
    </source>
</evidence>
<dbReference type="EMBL" id="CH902617">
    <property type="protein sequence ID" value="EDV43513.1"/>
    <property type="molecule type" value="Genomic_DNA"/>
</dbReference>
<evidence type="ECO:0000256" key="4">
    <source>
        <dbReference type="ARBA" id="ARBA00022729"/>
    </source>
</evidence>
<dbReference type="SUPFAM" id="SSF55797">
    <property type="entry name" value="PR-1-like"/>
    <property type="match status" value="1"/>
</dbReference>
<dbReference type="FunCoup" id="B3M2Y3">
    <property type="interactions" value="20"/>
</dbReference>
<dbReference type="eggNOG" id="KOG3017">
    <property type="taxonomic scope" value="Eukaryota"/>
</dbReference>
<keyword evidence="8" id="KW-1185">Reference proteome</keyword>
<dbReference type="CDD" id="cd05380">
    <property type="entry name" value="CAP_euk"/>
    <property type="match status" value="1"/>
</dbReference>
<dbReference type="OrthoDB" id="7882501at2759"/>
<feature type="signal peptide" evidence="5">
    <location>
        <begin position="1"/>
        <end position="20"/>
    </location>
</feature>
<sequence>MELSWLISAITLSIFVTSFGEAPKTDYCHLPYCGVNNLPCNNQALYSKDCAPNSRTISMPQYRHIILKRINEFRNLTASGGLKLLKGAARMSRMSYSLELEEMARLIAITCSAEKFCVGTPEFYYVGSILEGYIYKGDLNQYEDLELMTRKIEEWIKYSASINMKMGLYMPAKLENRNTAKAALLIAARNTHMGCAAMRFTIDHLHHFILVCAFSTDLFVRKPLYRMSFIPASACKEQDRTYAALCAVGEDYGNEKYKPGAVIFEPPSNLSNIPTTIIPA</sequence>
<evidence type="ECO:0000256" key="3">
    <source>
        <dbReference type="ARBA" id="ARBA00022525"/>
    </source>
</evidence>
<evidence type="ECO:0000313" key="7">
    <source>
        <dbReference type="EMBL" id="EDV43513.1"/>
    </source>
</evidence>
<organism evidence="7 8">
    <name type="scientific">Drosophila ananassae</name>
    <name type="common">Fruit fly</name>
    <dbReference type="NCBI Taxonomy" id="7217"/>
    <lineage>
        <taxon>Eukaryota</taxon>
        <taxon>Metazoa</taxon>
        <taxon>Ecdysozoa</taxon>
        <taxon>Arthropoda</taxon>
        <taxon>Hexapoda</taxon>
        <taxon>Insecta</taxon>
        <taxon>Pterygota</taxon>
        <taxon>Neoptera</taxon>
        <taxon>Endopterygota</taxon>
        <taxon>Diptera</taxon>
        <taxon>Brachycera</taxon>
        <taxon>Muscomorpha</taxon>
        <taxon>Ephydroidea</taxon>
        <taxon>Drosophilidae</taxon>
        <taxon>Drosophila</taxon>
        <taxon>Sophophora</taxon>
    </lineage>
</organism>
<dbReference type="InParanoid" id="B3M2Y3"/>
<dbReference type="Gene3D" id="3.40.33.10">
    <property type="entry name" value="CAP"/>
    <property type="match status" value="1"/>
</dbReference>
<evidence type="ECO:0000313" key="8">
    <source>
        <dbReference type="Proteomes" id="UP000007801"/>
    </source>
</evidence>
<evidence type="ECO:0000256" key="1">
    <source>
        <dbReference type="ARBA" id="ARBA00004613"/>
    </source>
</evidence>
<feature type="domain" description="SCP" evidence="6">
    <location>
        <begin position="67"/>
        <end position="213"/>
    </location>
</feature>
<comment type="subcellular location">
    <subcellularLocation>
        <location evidence="1">Secreted</location>
    </subcellularLocation>
</comment>
<dbReference type="HOGENOM" id="CLU_035730_7_0_1"/>
<dbReference type="SMR" id="B3M2Y3"/>
<evidence type="ECO:0000259" key="6">
    <source>
        <dbReference type="Pfam" id="PF00188"/>
    </source>
</evidence>
<gene>
    <name evidence="7" type="primary">Dana\GF16488</name>
    <name evidence="7" type="synonym">dana_GLEANR_17757</name>
    <name evidence="7" type="ORF">GF16488</name>
</gene>
<proteinExistence type="inferred from homology"/>
<dbReference type="PhylomeDB" id="B3M2Y3"/>
<dbReference type="InterPro" id="IPR035940">
    <property type="entry name" value="CAP_sf"/>
</dbReference>
<accession>B3M2Y3</accession>
<reference evidence="7 8" key="1">
    <citation type="journal article" date="2007" name="Nature">
        <title>Evolution of genes and genomes on the Drosophila phylogeny.</title>
        <authorList>
            <consortium name="Drosophila 12 Genomes Consortium"/>
            <person name="Clark A.G."/>
            <person name="Eisen M.B."/>
            <person name="Smith D.R."/>
            <person name="Bergman C.M."/>
            <person name="Oliver B."/>
            <person name="Markow T.A."/>
            <person name="Kaufman T.C."/>
            <person name="Kellis M."/>
            <person name="Gelbart W."/>
            <person name="Iyer V.N."/>
            <person name="Pollard D.A."/>
            <person name="Sackton T.B."/>
            <person name="Larracuente A.M."/>
            <person name="Singh N.D."/>
            <person name="Abad J.P."/>
            <person name="Abt D.N."/>
            <person name="Adryan B."/>
            <person name="Aguade M."/>
            <person name="Akashi H."/>
            <person name="Anderson W.W."/>
            <person name="Aquadro C.F."/>
            <person name="Ardell D.H."/>
            <person name="Arguello R."/>
            <person name="Artieri C.G."/>
            <person name="Barbash D.A."/>
            <person name="Barker D."/>
            <person name="Barsanti P."/>
            <person name="Batterham P."/>
            <person name="Batzoglou S."/>
            <person name="Begun D."/>
            <person name="Bhutkar A."/>
            <person name="Blanco E."/>
            <person name="Bosak S.A."/>
            <person name="Bradley R.K."/>
            <person name="Brand A.D."/>
            <person name="Brent M.R."/>
            <person name="Brooks A.N."/>
            <person name="Brown R.H."/>
            <person name="Butlin R.K."/>
            <person name="Caggese C."/>
            <person name="Calvi B.R."/>
            <person name="Bernardo de Carvalho A."/>
            <person name="Caspi A."/>
            <person name="Castrezana S."/>
            <person name="Celniker S.E."/>
            <person name="Chang J.L."/>
            <person name="Chapple C."/>
            <person name="Chatterji S."/>
            <person name="Chinwalla A."/>
            <person name="Civetta A."/>
            <person name="Clifton S.W."/>
            <person name="Comeron J.M."/>
            <person name="Costello J.C."/>
            <person name="Coyne J.A."/>
            <person name="Daub J."/>
            <person name="David R.G."/>
            <person name="Delcher A.L."/>
            <person name="Delehaunty K."/>
            <person name="Do C.B."/>
            <person name="Ebling H."/>
            <person name="Edwards K."/>
            <person name="Eickbush T."/>
            <person name="Evans J.D."/>
            <person name="Filipski A."/>
            <person name="Findeiss S."/>
            <person name="Freyhult E."/>
            <person name="Fulton L."/>
            <person name="Fulton R."/>
            <person name="Garcia A.C."/>
            <person name="Gardiner A."/>
            <person name="Garfield D.A."/>
            <person name="Garvin B.E."/>
            <person name="Gibson G."/>
            <person name="Gilbert D."/>
            <person name="Gnerre S."/>
            <person name="Godfrey J."/>
            <person name="Good R."/>
            <person name="Gotea V."/>
            <person name="Gravely B."/>
            <person name="Greenberg A.J."/>
            <person name="Griffiths-Jones S."/>
            <person name="Gross S."/>
            <person name="Guigo R."/>
            <person name="Gustafson E.A."/>
            <person name="Haerty W."/>
            <person name="Hahn M.W."/>
            <person name="Halligan D.L."/>
            <person name="Halpern A.L."/>
            <person name="Halter G.M."/>
            <person name="Han M.V."/>
            <person name="Heger A."/>
            <person name="Hillier L."/>
            <person name="Hinrichs A.S."/>
            <person name="Holmes I."/>
            <person name="Hoskins R.A."/>
            <person name="Hubisz M.J."/>
            <person name="Hultmark D."/>
            <person name="Huntley M.A."/>
            <person name="Jaffe D.B."/>
            <person name="Jagadeeshan S."/>
            <person name="Jeck W.R."/>
            <person name="Johnson J."/>
            <person name="Jones C.D."/>
            <person name="Jordan W.C."/>
            <person name="Karpen G.H."/>
            <person name="Kataoka E."/>
            <person name="Keightley P.D."/>
            <person name="Kheradpour P."/>
            <person name="Kirkness E.F."/>
            <person name="Koerich L.B."/>
            <person name="Kristiansen K."/>
            <person name="Kudrna D."/>
            <person name="Kulathinal R.J."/>
            <person name="Kumar S."/>
            <person name="Kwok R."/>
            <person name="Lander E."/>
            <person name="Langley C.H."/>
            <person name="Lapoint R."/>
            <person name="Lazzaro B.P."/>
            <person name="Lee S.J."/>
            <person name="Levesque L."/>
            <person name="Li R."/>
            <person name="Lin C.F."/>
            <person name="Lin M.F."/>
            <person name="Lindblad-Toh K."/>
            <person name="Llopart A."/>
            <person name="Long M."/>
            <person name="Low L."/>
            <person name="Lozovsky E."/>
            <person name="Lu J."/>
            <person name="Luo M."/>
            <person name="Machado C.A."/>
            <person name="Makalowski W."/>
            <person name="Marzo M."/>
            <person name="Matsuda M."/>
            <person name="Matzkin L."/>
            <person name="McAllister B."/>
            <person name="McBride C.S."/>
            <person name="McKernan B."/>
            <person name="McKernan K."/>
            <person name="Mendez-Lago M."/>
            <person name="Minx P."/>
            <person name="Mollenhauer M.U."/>
            <person name="Montooth K."/>
            <person name="Mount S.M."/>
            <person name="Mu X."/>
            <person name="Myers E."/>
            <person name="Negre B."/>
            <person name="Newfeld S."/>
            <person name="Nielsen R."/>
            <person name="Noor M.A."/>
            <person name="O'Grady P."/>
            <person name="Pachter L."/>
            <person name="Papaceit M."/>
            <person name="Parisi M.J."/>
            <person name="Parisi M."/>
            <person name="Parts L."/>
            <person name="Pedersen J.S."/>
            <person name="Pesole G."/>
            <person name="Phillippy A.M."/>
            <person name="Ponting C.P."/>
            <person name="Pop M."/>
            <person name="Porcelli D."/>
            <person name="Powell J.R."/>
            <person name="Prohaska S."/>
            <person name="Pruitt K."/>
            <person name="Puig M."/>
            <person name="Quesneville H."/>
            <person name="Ram K.R."/>
            <person name="Rand D."/>
            <person name="Rasmussen M.D."/>
            <person name="Reed L.K."/>
            <person name="Reenan R."/>
            <person name="Reily A."/>
            <person name="Remington K.A."/>
            <person name="Rieger T.T."/>
            <person name="Ritchie M.G."/>
            <person name="Robin C."/>
            <person name="Rogers Y.H."/>
            <person name="Rohde C."/>
            <person name="Rozas J."/>
            <person name="Rubenfield M.J."/>
            <person name="Ruiz A."/>
            <person name="Russo S."/>
            <person name="Salzberg S.L."/>
            <person name="Sanchez-Gracia A."/>
            <person name="Saranga D.J."/>
            <person name="Sato H."/>
            <person name="Schaeffer S.W."/>
            <person name="Schatz M.C."/>
            <person name="Schlenke T."/>
            <person name="Schwartz R."/>
            <person name="Segarra C."/>
            <person name="Singh R.S."/>
            <person name="Sirot L."/>
            <person name="Sirota M."/>
            <person name="Sisneros N.B."/>
            <person name="Smith C.D."/>
            <person name="Smith T.F."/>
            <person name="Spieth J."/>
            <person name="Stage D.E."/>
            <person name="Stark A."/>
            <person name="Stephan W."/>
            <person name="Strausberg R.L."/>
            <person name="Strempel S."/>
            <person name="Sturgill D."/>
            <person name="Sutton G."/>
            <person name="Sutton G.G."/>
            <person name="Tao W."/>
            <person name="Teichmann S."/>
            <person name="Tobari Y.N."/>
            <person name="Tomimura Y."/>
            <person name="Tsolas J.M."/>
            <person name="Valente V.L."/>
            <person name="Venter E."/>
            <person name="Venter J.C."/>
            <person name="Vicario S."/>
            <person name="Vieira F.G."/>
            <person name="Vilella A.J."/>
            <person name="Villasante A."/>
            <person name="Walenz B."/>
            <person name="Wang J."/>
            <person name="Wasserman M."/>
            <person name="Watts T."/>
            <person name="Wilson D."/>
            <person name="Wilson R.K."/>
            <person name="Wing R.A."/>
            <person name="Wolfner M.F."/>
            <person name="Wong A."/>
            <person name="Wong G.K."/>
            <person name="Wu C.I."/>
            <person name="Wu G."/>
            <person name="Yamamoto D."/>
            <person name="Yang H.P."/>
            <person name="Yang S.P."/>
            <person name="Yorke J.A."/>
            <person name="Yoshida K."/>
            <person name="Zdobnov E."/>
            <person name="Zhang P."/>
            <person name="Zhang Y."/>
            <person name="Zimin A.V."/>
            <person name="Baldwin J."/>
            <person name="Abdouelleil A."/>
            <person name="Abdulkadir J."/>
            <person name="Abebe A."/>
            <person name="Abera B."/>
            <person name="Abreu J."/>
            <person name="Acer S.C."/>
            <person name="Aftuck L."/>
            <person name="Alexander A."/>
            <person name="An P."/>
            <person name="Anderson E."/>
            <person name="Anderson S."/>
            <person name="Arachi H."/>
            <person name="Azer M."/>
            <person name="Bachantsang P."/>
            <person name="Barry A."/>
            <person name="Bayul T."/>
            <person name="Berlin A."/>
            <person name="Bessette D."/>
            <person name="Bloom T."/>
            <person name="Blye J."/>
            <person name="Boguslavskiy L."/>
            <person name="Bonnet C."/>
            <person name="Boukhgalter B."/>
            <person name="Bourzgui I."/>
            <person name="Brown A."/>
            <person name="Cahill P."/>
            <person name="Channer S."/>
            <person name="Cheshatsang Y."/>
            <person name="Chuda L."/>
            <person name="Citroen M."/>
            <person name="Collymore A."/>
            <person name="Cooke P."/>
            <person name="Costello M."/>
            <person name="D'Aco K."/>
            <person name="Daza R."/>
            <person name="De Haan G."/>
            <person name="DeGray S."/>
            <person name="DeMaso C."/>
            <person name="Dhargay N."/>
            <person name="Dooley K."/>
            <person name="Dooley E."/>
            <person name="Doricent M."/>
            <person name="Dorje P."/>
            <person name="Dorjee K."/>
            <person name="Dupes A."/>
            <person name="Elong R."/>
            <person name="Falk J."/>
            <person name="Farina A."/>
            <person name="Faro S."/>
            <person name="Ferguson D."/>
            <person name="Fisher S."/>
            <person name="Foley C.D."/>
            <person name="Franke A."/>
            <person name="Friedrich D."/>
            <person name="Gadbois L."/>
            <person name="Gearin G."/>
            <person name="Gearin C.R."/>
            <person name="Giannoukos G."/>
            <person name="Goode T."/>
            <person name="Graham J."/>
            <person name="Grandbois E."/>
            <person name="Grewal S."/>
            <person name="Gyaltsen K."/>
            <person name="Hafez N."/>
            <person name="Hagos B."/>
            <person name="Hall J."/>
            <person name="Henson C."/>
            <person name="Hollinger A."/>
            <person name="Honan T."/>
            <person name="Huard M.D."/>
            <person name="Hughes L."/>
            <person name="Hurhula B."/>
            <person name="Husby M.E."/>
            <person name="Kamat A."/>
            <person name="Kanga B."/>
            <person name="Kashin S."/>
            <person name="Khazanovich D."/>
            <person name="Kisner P."/>
            <person name="Lance K."/>
            <person name="Lara M."/>
            <person name="Lee W."/>
            <person name="Lennon N."/>
            <person name="Letendre F."/>
            <person name="LeVine R."/>
            <person name="Lipovsky A."/>
            <person name="Liu X."/>
            <person name="Liu J."/>
            <person name="Liu S."/>
            <person name="Lokyitsang T."/>
            <person name="Lokyitsang Y."/>
            <person name="Lubonja R."/>
            <person name="Lui A."/>
            <person name="MacDonald P."/>
            <person name="Magnisalis V."/>
            <person name="Maru K."/>
            <person name="Matthews C."/>
            <person name="McCusker W."/>
            <person name="McDonough S."/>
            <person name="Mehta T."/>
            <person name="Meldrim J."/>
            <person name="Meneus L."/>
            <person name="Mihai O."/>
            <person name="Mihalev A."/>
            <person name="Mihova T."/>
            <person name="Mittelman R."/>
            <person name="Mlenga V."/>
            <person name="Montmayeur A."/>
            <person name="Mulrain L."/>
            <person name="Navidi A."/>
            <person name="Naylor J."/>
            <person name="Negash T."/>
            <person name="Nguyen T."/>
            <person name="Nguyen N."/>
            <person name="Nicol R."/>
            <person name="Norbu C."/>
            <person name="Norbu N."/>
            <person name="Novod N."/>
            <person name="O'Neill B."/>
            <person name="Osman S."/>
            <person name="Markiewicz E."/>
            <person name="Oyono O.L."/>
            <person name="Patti C."/>
            <person name="Phunkhang P."/>
            <person name="Pierre F."/>
            <person name="Priest M."/>
            <person name="Raghuraman S."/>
            <person name="Rege F."/>
            <person name="Reyes R."/>
            <person name="Rise C."/>
            <person name="Rogov P."/>
            <person name="Ross K."/>
            <person name="Ryan E."/>
            <person name="Settipalli S."/>
            <person name="Shea T."/>
            <person name="Sherpa N."/>
            <person name="Shi L."/>
            <person name="Shih D."/>
            <person name="Sparrow T."/>
            <person name="Spaulding J."/>
            <person name="Stalker J."/>
            <person name="Stange-Thomann N."/>
            <person name="Stavropoulos S."/>
            <person name="Stone C."/>
            <person name="Strader C."/>
            <person name="Tesfaye S."/>
            <person name="Thomson T."/>
            <person name="Thoulutsang Y."/>
            <person name="Thoulutsang D."/>
            <person name="Topham K."/>
            <person name="Topping I."/>
            <person name="Tsamla T."/>
            <person name="Vassiliev H."/>
            <person name="Vo A."/>
            <person name="Wangchuk T."/>
            <person name="Wangdi T."/>
            <person name="Weiand M."/>
            <person name="Wilkinson J."/>
            <person name="Wilson A."/>
            <person name="Yadav S."/>
            <person name="Young G."/>
            <person name="Yu Q."/>
            <person name="Zembek L."/>
            <person name="Zhong D."/>
            <person name="Zimmer A."/>
            <person name="Zwirko Z."/>
            <person name="Jaffe D.B."/>
            <person name="Alvarez P."/>
            <person name="Brockman W."/>
            <person name="Butler J."/>
            <person name="Chin C."/>
            <person name="Gnerre S."/>
            <person name="Grabherr M."/>
            <person name="Kleber M."/>
            <person name="Mauceli E."/>
            <person name="MacCallum I."/>
        </authorList>
    </citation>
    <scope>NUCLEOTIDE SEQUENCE [LARGE SCALE GENOMIC DNA]</scope>
    <source>
        <strain evidence="8">Tucson 14024-0371.13</strain>
    </source>
</reference>
<dbReference type="GeneID" id="6499284"/>
<keyword evidence="4 5" id="KW-0732">Signal</keyword>
<keyword evidence="3" id="KW-0964">Secreted</keyword>
<name>B3M2Y3_DROAN</name>
<dbReference type="OMA" id="WSMELEY"/>
<dbReference type="InterPro" id="IPR014044">
    <property type="entry name" value="CAP_dom"/>
</dbReference>
<dbReference type="PIRSF" id="PIRSF038921">
    <property type="entry name" value="P14a"/>
    <property type="match status" value="1"/>
</dbReference>
<dbReference type="KEGG" id="dan:6499284"/>
<dbReference type="AlphaFoldDB" id="B3M2Y3"/>
<protein>
    <recommendedName>
        <fullName evidence="6">SCP domain-containing protein</fullName>
    </recommendedName>
</protein>
<dbReference type="Pfam" id="PF00188">
    <property type="entry name" value="CAP"/>
    <property type="match status" value="1"/>
</dbReference>
<dbReference type="InterPro" id="IPR034763">
    <property type="entry name" value="P14a_insect"/>
</dbReference>
<dbReference type="GO" id="GO:0005576">
    <property type="term" value="C:extracellular region"/>
    <property type="evidence" value="ECO:0007669"/>
    <property type="project" value="UniProtKB-SubCell"/>
</dbReference>
<dbReference type="Proteomes" id="UP000007801">
    <property type="component" value="Unassembled WGS sequence"/>
</dbReference>
<evidence type="ECO:0000256" key="5">
    <source>
        <dbReference type="SAM" id="SignalP"/>
    </source>
</evidence>
<feature type="chain" id="PRO_5002791800" description="SCP domain-containing protein" evidence="5">
    <location>
        <begin position="21"/>
        <end position="280"/>
    </location>
</feature>
<comment type="similarity">
    <text evidence="2">Belongs to the CRISP family.</text>
</comment>